<evidence type="ECO:0000313" key="2">
    <source>
        <dbReference type="EMBL" id="GMR59943.1"/>
    </source>
</evidence>
<feature type="compositionally biased region" description="Basic and acidic residues" evidence="1">
    <location>
        <begin position="44"/>
        <end position="53"/>
    </location>
</feature>
<feature type="compositionally biased region" description="Basic residues" evidence="1">
    <location>
        <begin position="145"/>
        <end position="155"/>
    </location>
</feature>
<comment type="caution">
    <text evidence="2">The sequence shown here is derived from an EMBL/GenBank/DDBJ whole genome shotgun (WGS) entry which is preliminary data.</text>
</comment>
<feature type="compositionally biased region" description="Polar residues" evidence="1">
    <location>
        <begin position="99"/>
        <end position="113"/>
    </location>
</feature>
<organism evidence="2 3">
    <name type="scientific">Pristionchus mayeri</name>
    <dbReference type="NCBI Taxonomy" id="1317129"/>
    <lineage>
        <taxon>Eukaryota</taxon>
        <taxon>Metazoa</taxon>
        <taxon>Ecdysozoa</taxon>
        <taxon>Nematoda</taxon>
        <taxon>Chromadorea</taxon>
        <taxon>Rhabditida</taxon>
        <taxon>Rhabditina</taxon>
        <taxon>Diplogasteromorpha</taxon>
        <taxon>Diplogasteroidea</taxon>
        <taxon>Neodiplogasteridae</taxon>
        <taxon>Pristionchus</taxon>
    </lineage>
</organism>
<feature type="compositionally biased region" description="Low complexity" evidence="1">
    <location>
        <begin position="122"/>
        <end position="136"/>
    </location>
</feature>
<proteinExistence type="predicted"/>
<dbReference type="Proteomes" id="UP001328107">
    <property type="component" value="Unassembled WGS sequence"/>
</dbReference>
<feature type="region of interest" description="Disordered" evidence="1">
    <location>
        <begin position="1"/>
        <end position="171"/>
    </location>
</feature>
<accession>A0AAN5DAI9</accession>
<feature type="compositionally biased region" description="Basic residues" evidence="1">
    <location>
        <begin position="25"/>
        <end position="34"/>
    </location>
</feature>
<evidence type="ECO:0000256" key="1">
    <source>
        <dbReference type="SAM" id="MobiDB-lite"/>
    </source>
</evidence>
<gene>
    <name evidence="2" type="ORF">PMAYCL1PPCAC_30138</name>
</gene>
<protein>
    <submittedName>
        <fullName evidence="2">Uncharacterized protein</fullName>
    </submittedName>
</protein>
<evidence type="ECO:0000313" key="3">
    <source>
        <dbReference type="Proteomes" id="UP001328107"/>
    </source>
</evidence>
<name>A0AAN5DAI9_9BILA</name>
<feature type="non-terminal residue" evidence="2">
    <location>
        <position position="1"/>
    </location>
</feature>
<dbReference type="EMBL" id="BTRK01000006">
    <property type="protein sequence ID" value="GMR59943.1"/>
    <property type="molecule type" value="Genomic_DNA"/>
</dbReference>
<keyword evidence="3" id="KW-1185">Reference proteome</keyword>
<reference evidence="3" key="1">
    <citation type="submission" date="2022-10" db="EMBL/GenBank/DDBJ databases">
        <title>Genome assembly of Pristionchus species.</title>
        <authorList>
            <person name="Yoshida K."/>
            <person name="Sommer R.J."/>
        </authorList>
    </citation>
    <scope>NUCLEOTIDE SEQUENCE [LARGE SCALE GENOMIC DNA]</scope>
    <source>
        <strain evidence="3">RS5460</strain>
    </source>
</reference>
<dbReference type="AlphaFoldDB" id="A0AAN5DAI9"/>
<sequence length="171" mass="18843">SDHPLSFLLSMSSNVDRSSEAAAKNKIKKRRNPRKSTQYISLNARKEPSKEIDEPSMPPTPLSPLSPHSSSSAPFSFPSSGFSSSSRKSPHSPSHSSLKFTFSHTLSIRSSDPVSAPERQNPPHMTTVPSTTVTPPTDRPVPPPRRNRNRRHHHVVVAPSDPRPEPIVTHL</sequence>
<feature type="compositionally biased region" description="Low complexity" evidence="1">
    <location>
        <begin position="65"/>
        <end position="98"/>
    </location>
</feature>